<keyword evidence="2" id="KW-1185">Reference proteome</keyword>
<evidence type="ECO:0000313" key="2">
    <source>
        <dbReference type="Proteomes" id="UP000598820"/>
    </source>
</evidence>
<accession>A0A926Y1M4</accession>
<dbReference type="RefSeq" id="WP_190890973.1">
    <property type="nucleotide sequence ID" value="NZ_JACWZY010000031.1"/>
</dbReference>
<proteinExistence type="predicted"/>
<sequence>MKTFLFLLVSIACFGQGLPVQDLATLRAQNGGVGTFRSVTSTGQIFTWKDSVMTHNGVNVVVPVGMTKGGWLQTGASLSGSIMPVSTSLTGGTTGETNLFVTTIPGNVLQTNKSVQFSFDFRLTSTLVVSSNLTLKVYYGTQSVTIQNSGVVAASLTNRAMTLIGRLYAYGSTNSQKMRVTLTQDGQLLGSSNRNYVEIGDFTVDSTTDQTLRVTGQITTGVGTMTLYSVGGNKTNSN</sequence>
<dbReference type="EMBL" id="JACWZY010000031">
    <property type="protein sequence ID" value="MBD2704416.1"/>
    <property type="molecule type" value="Genomic_DNA"/>
</dbReference>
<dbReference type="Proteomes" id="UP000598820">
    <property type="component" value="Unassembled WGS sequence"/>
</dbReference>
<gene>
    <name evidence="1" type="ORF">IC229_27495</name>
</gene>
<dbReference type="AlphaFoldDB" id="A0A926Y1M4"/>
<name>A0A926Y1M4_9BACT</name>
<protein>
    <submittedName>
        <fullName evidence="1">Uncharacterized protein</fullName>
    </submittedName>
</protein>
<organism evidence="1 2">
    <name type="scientific">Spirosoma profusum</name>
    <dbReference type="NCBI Taxonomy" id="2771354"/>
    <lineage>
        <taxon>Bacteria</taxon>
        <taxon>Pseudomonadati</taxon>
        <taxon>Bacteroidota</taxon>
        <taxon>Cytophagia</taxon>
        <taxon>Cytophagales</taxon>
        <taxon>Cytophagaceae</taxon>
        <taxon>Spirosoma</taxon>
    </lineage>
</organism>
<evidence type="ECO:0000313" key="1">
    <source>
        <dbReference type="EMBL" id="MBD2704416.1"/>
    </source>
</evidence>
<reference evidence="1" key="1">
    <citation type="submission" date="2020-09" db="EMBL/GenBank/DDBJ databases">
        <authorList>
            <person name="Kim M.K."/>
        </authorList>
    </citation>
    <scope>NUCLEOTIDE SEQUENCE</scope>
    <source>
        <strain evidence="1">BT702</strain>
    </source>
</reference>
<comment type="caution">
    <text evidence="1">The sequence shown here is derived from an EMBL/GenBank/DDBJ whole genome shotgun (WGS) entry which is preliminary data.</text>
</comment>